<organism evidence="3 4">
    <name type="scientific">Stakelama marina</name>
    <dbReference type="NCBI Taxonomy" id="2826939"/>
    <lineage>
        <taxon>Bacteria</taxon>
        <taxon>Pseudomonadati</taxon>
        <taxon>Pseudomonadota</taxon>
        <taxon>Alphaproteobacteria</taxon>
        <taxon>Sphingomonadales</taxon>
        <taxon>Sphingomonadaceae</taxon>
        <taxon>Stakelama</taxon>
    </lineage>
</organism>
<feature type="region of interest" description="Disordered" evidence="1">
    <location>
        <begin position="61"/>
        <end position="88"/>
    </location>
</feature>
<feature type="compositionally biased region" description="Basic and acidic residues" evidence="1">
    <location>
        <begin position="61"/>
        <end position="78"/>
    </location>
</feature>
<evidence type="ECO:0008006" key="5">
    <source>
        <dbReference type="Google" id="ProtNLM"/>
    </source>
</evidence>
<feature type="region of interest" description="Disordered" evidence="1">
    <location>
        <begin position="20"/>
        <end position="39"/>
    </location>
</feature>
<protein>
    <recommendedName>
        <fullName evidence="5">Secreted protein</fullName>
    </recommendedName>
</protein>
<feature type="compositionally biased region" description="Polar residues" evidence="1">
    <location>
        <begin position="79"/>
        <end position="88"/>
    </location>
</feature>
<comment type="caution">
    <text evidence="3">The sequence shown here is derived from an EMBL/GenBank/DDBJ whole genome shotgun (WGS) entry which is preliminary data.</text>
</comment>
<accession>A0A8T4ICW2</accession>
<dbReference type="Proteomes" id="UP000676996">
    <property type="component" value="Unassembled WGS sequence"/>
</dbReference>
<proteinExistence type="predicted"/>
<sequence length="88" mass="9525">MTLMKSFFLITAILVALNPPAGGAEKSTKHEKRVCHREASTGSIMPKVVCRTAAEAKAEAERAKREADGARQIQREHMQMQTQSGSGG</sequence>
<dbReference type="EMBL" id="JAGRQC010000002">
    <property type="protein sequence ID" value="MBR0552313.1"/>
    <property type="molecule type" value="Genomic_DNA"/>
</dbReference>
<reference evidence="3" key="1">
    <citation type="submission" date="2021-04" db="EMBL/GenBank/DDBJ databases">
        <title>Ouciella asimina sp. nov., isolated from the surface seawater in the hydrothermal field of Okinawa Trough.</title>
        <authorList>
            <person name="Shuang W."/>
        </authorList>
    </citation>
    <scope>NUCLEOTIDE SEQUENCE</scope>
    <source>
        <strain evidence="3">LXI357</strain>
    </source>
</reference>
<keyword evidence="4" id="KW-1185">Reference proteome</keyword>
<keyword evidence="2" id="KW-0732">Signal</keyword>
<dbReference type="RefSeq" id="WP_284053600.1">
    <property type="nucleotide sequence ID" value="NZ_JAGRQC010000002.1"/>
</dbReference>
<feature type="signal peptide" evidence="2">
    <location>
        <begin position="1"/>
        <end position="23"/>
    </location>
</feature>
<evidence type="ECO:0000256" key="1">
    <source>
        <dbReference type="SAM" id="MobiDB-lite"/>
    </source>
</evidence>
<feature type="chain" id="PRO_5035867548" description="Secreted protein" evidence="2">
    <location>
        <begin position="24"/>
        <end position="88"/>
    </location>
</feature>
<evidence type="ECO:0000313" key="4">
    <source>
        <dbReference type="Proteomes" id="UP000676996"/>
    </source>
</evidence>
<evidence type="ECO:0000256" key="2">
    <source>
        <dbReference type="SAM" id="SignalP"/>
    </source>
</evidence>
<dbReference type="AlphaFoldDB" id="A0A8T4ICW2"/>
<evidence type="ECO:0000313" key="3">
    <source>
        <dbReference type="EMBL" id="MBR0552313.1"/>
    </source>
</evidence>
<name>A0A8T4ICW2_9SPHN</name>
<gene>
    <name evidence="3" type="ORF">J7S20_07335</name>
</gene>